<name>A0A3A3GCN5_PANTH</name>
<reference evidence="2 3" key="1">
    <citation type="submission" date="2018-09" db="EMBL/GenBank/DDBJ databases">
        <title>Paenibacillus SK2017-BO5.</title>
        <authorList>
            <person name="Piskunova J.V."/>
            <person name="Dubiley S.A."/>
            <person name="Severinov K.V."/>
        </authorList>
    </citation>
    <scope>NUCLEOTIDE SEQUENCE [LARGE SCALE GENOMIC DNA]</scope>
    <source>
        <strain evidence="2 3">BO5</strain>
    </source>
</reference>
<comment type="caution">
    <text evidence="2">The sequence shown here is derived from an EMBL/GenBank/DDBJ whole genome shotgun (WGS) entry which is preliminary data.</text>
</comment>
<organism evidence="2 3">
    <name type="scientific">Paenibacillus thiaminolyticus</name>
    <name type="common">Bacillus thiaminolyticus</name>
    <dbReference type="NCBI Taxonomy" id="49283"/>
    <lineage>
        <taxon>Bacteria</taxon>
        <taxon>Bacillati</taxon>
        <taxon>Bacillota</taxon>
        <taxon>Bacilli</taxon>
        <taxon>Bacillales</taxon>
        <taxon>Paenibacillaceae</taxon>
        <taxon>Paenibacillus</taxon>
    </lineage>
</organism>
<protein>
    <submittedName>
        <fullName evidence="2">Uncharacterized protein</fullName>
    </submittedName>
</protein>
<feature type="region of interest" description="Disordered" evidence="1">
    <location>
        <begin position="1"/>
        <end position="49"/>
    </location>
</feature>
<proteinExistence type="predicted"/>
<sequence length="146" mass="16059">MAALRPSQPDNGWTDGNGPFNEPSEDKAMSRNVHRDDATIQVFGTGSNPNYSAYRSAIRAFPPPEAVLRWISQSSSRLAGQREAGLRKQAGRPEQGDISFCCLLRGAGRPAAECCLYFSGNSSCCRELRCVLSLAYASYRFVRYVV</sequence>
<evidence type="ECO:0000256" key="1">
    <source>
        <dbReference type="SAM" id="MobiDB-lite"/>
    </source>
</evidence>
<dbReference type="Proteomes" id="UP000266177">
    <property type="component" value="Unassembled WGS sequence"/>
</dbReference>
<dbReference type="AlphaFoldDB" id="A0A3A3GCN5"/>
<feature type="compositionally biased region" description="Basic and acidic residues" evidence="1">
    <location>
        <begin position="24"/>
        <end position="38"/>
    </location>
</feature>
<evidence type="ECO:0000313" key="2">
    <source>
        <dbReference type="EMBL" id="RJG21472.1"/>
    </source>
</evidence>
<evidence type="ECO:0000313" key="3">
    <source>
        <dbReference type="Proteomes" id="UP000266177"/>
    </source>
</evidence>
<accession>A0A3A3GCN5</accession>
<dbReference type="EMBL" id="QYZD01000024">
    <property type="protein sequence ID" value="RJG21472.1"/>
    <property type="molecule type" value="Genomic_DNA"/>
</dbReference>
<gene>
    <name evidence="2" type="ORF">DQX05_21645</name>
</gene>